<dbReference type="SUPFAM" id="SSF46785">
    <property type="entry name" value="Winged helix' DNA-binding domain"/>
    <property type="match status" value="1"/>
</dbReference>
<protein>
    <submittedName>
        <fullName evidence="2">Methylase involved in ubiquinone/menaquinone biosynthesis</fullName>
    </submittedName>
</protein>
<organism evidence="2 3">
    <name type="scientific">Candidatus Nitrososphaera evergladensis SR1</name>
    <dbReference type="NCBI Taxonomy" id="1459636"/>
    <lineage>
        <taxon>Archaea</taxon>
        <taxon>Nitrososphaerota</taxon>
        <taxon>Nitrososphaeria</taxon>
        <taxon>Nitrososphaerales</taxon>
        <taxon>Nitrososphaeraceae</taxon>
        <taxon>Nitrososphaera</taxon>
    </lineage>
</organism>
<dbReference type="AlphaFoldDB" id="A0A075MRI9"/>
<dbReference type="CDD" id="cd02440">
    <property type="entry name" value="AdoMet_MTases"/>
    <property type="match status" value="1"/>
</dbReference>
<dbReference type="RefSeq" id="WP_148700482.1">
    <property type="nucleotide sequence ID" value="NZ_CP007174.1"/>
</dbReference>
<dbReference type="OrthoDB" id="1018at2157"/>
<dbReference type="PANTHER" id="PTHR45128">
    <property type="entry name" value="METHYLTRANSFERASE TYPE 11"/>
    <property type="match status" value="1"/>
</dbReference>
<dbReference type="eggNOG" id="arCOG01783">
    <property type="taxonomic scope" value="Archaea"/>
</dbReference>
<evidence type="ECO:0000259" key="1">
    <source>
        <dbReference type="Pfam" id="PF13649"/>
    </source>
</evidence>
<accession>A0A075MRI9</accession>
<keyword evidence="2" id="KW-0830">Ubiquinone</keyword>
<dbReference type="SUPFAM" id="SSF53335">
    <property type="entry name" value="S-adenosyl-L-methionine-dependent methyltransferases"/>
    <property type="match status" value="1"/>
</dbReference>
<reference evidence="2 3" key="1">
    <citation type="journal article" date="2014" name="PLoS ONE">
        <title>Genome Sequence of Candidatus Nitrososphaera evergladensis from Group I.1b Enriched from Everglades Soil Reveals Novel Genomic Features of the Ammonia-Oxidizing Archaea.</title>
        <authorList>
            <person name="Zhalnina K.V."/>
            <person name="Dias R."/>
            <person name="Leonard M.T."/>
            <person name="Dorr de Quadros P."/>
            <person name="Camargo F.A."/>
            <person name="Drew J.C."/>
            <person name="Farmerie W.G."/>
            <person name="Daroub S.H."/>
            <person name="Triplett E.W."/>
        </authorList>
    </citation>
    <scope>NUCLEOTIDE SEQUENCE [LARGE SCALE GENOMIC DNA]</scope>
    <source>
        <strain evidence="2 3">SR1</strain>
    </source>
</reference>
<evidence type="ECO:0000313" key="2">
    <source>
        <dbReference type="EMBL" id="AIF83773.1"/>
    </source>
</evidence>
<feature type="domain" description="Methyltransferase" evidence="1">
    <location>
        <begin position="172"/>
        <end position="264"/>
    </location>
</feature>
<dbReference type="Gene3D" id="1.10.10.10">
    <property type="entry name" value="Winged helix-like DNA-binding domain superfamily/Winged helix DNA-binding domain"/>
    <property type="match status" value="1"/>
</dbReference>
<dbReference type="STRING" id="1459636.NTE_01712"/>
<keyword evidence="3" id="KW-1185">Reference proteome</keyword>
<dbReference type="Pfam" id="PF13649">
    <property type="entry name" value="Methyltransf_25"/>
    <property type="match status" value="1"/>
</dbReference>
<dbReference type="PANTHER" id="PTHR45128:SF1">
    <property type="entry name" value="S-ADENOSYLMETHIONINE-DEPENDENT METHYLTRANSFERASE RV2258C"/>
    <property type="match status" value="1"/>
</dbReference>
<name>A0A075MRI9_9ARCH</name>
<dbReference type="GO" id="GO:0008168">
    <property type="term" value="F:methyltransferase activity"/>
    <property type="evidence" value="ECO:0007669"/>
    <property type="project" value="UniProtKB-KW"/>
</dbReference>
<dbReference type="GeneID" id="41597481"/>
<evidence type="ECO:0000313" key="3">
    <source>
        <dbReference type="Proteomes" id="UP000028194"/>
    </source>
</evidence>
<dbReference type="InterPro" id="IPR036388">
    <property type="entry name" value="WH-like_DNA-bd_sf"/>
</dbReference>
<proteinExistence type="predicted"/>
<dbReference type="InterPro" id="IPR036390">
    <property type="entry name" value="WH_DNA-bd_sf"/>
</dbReference>
<dbReference type="InterPro" id="IPR041698">
    <property type="entry name" value="Methyltransf_25"/>
</dbReference>
<keyword evidence="2" id="KW-0808">Transferase</keyword>
<dbReference type="InterPro" id="IPR029063">
    <property type="entry name" value="SAM-dependent_MTases_sf"/>
</dbReference>
<dbReference type="GO" id="GO:0032259">
    <property type="term" value="P:methylation"/>
    <property type="evidence" value="ECO:0007669"/>
    <property type="project" value="UniProtKB-KW"/>
</dbReference>
<dbReference type="Gene3D" id="3.40.50.150">
    <property type="entry name" value="Vaccinia Virus protein VP39"/>
    <property type="match status" value="1"/>
</dbReference>
<keyword evidence="2" id="KW-0489">Methyltransferase</keyword>
<dbReference type="EMBL" id="CP007174">
    <property type="protein sequence ID" value="AIF83773.1"/>
    <property type="molecule type" value="Genomic_DNA"/>
</dbReference>
<dbReference type="KEGG" id="nev:NTE_01712"/>
<gene>
    <name evidence="2" type="ORF">NTE_01712</name>
</gene>
<dbReference type="PROSITE" id="PS50007">
    <property type="entry name" value="PIPLC_X_DOMAIN"/>
    <property type="match status" value="1"/>
</dbReference>
<sequence length="343" mass="37888">MPAAWKTRSAEFKKLWGYSVGLYGVWVAHVGRRTGLFEAIAKSPATFEELAAQTSFNPDAVKAWCSAALALGFLRMKGKKLYLPAKTKEILLDKKSPDYLGGQFSYIALRSLEYGGLEDLIRTGRKRETTSLTFEAIVEATDWDHNAFLSAIKNRGGKSHKLHTMLVRGCRVLDVGCGTGTFIEKLLQHYPRSSFVGVEPSEVAAHKAMEMAAGKPAIEVLRETGEAMNFESEFDLVYLGESLYAASDKQAIVSNCYRALKKGGVIAIVEGLLPDDDDNDHKTSSNDDDENRLIMGMQVDFSLQGYRFMTRNEIGTLLKTAGFSKTAFEDFGGSLYLVTAWKS</sequence>
<dbReference type="InterPro" id="IPR053173">
    <property type="entry name" value="SAM-binding_MTase"/>
</dbReference>
<dbReference type="Proteomes" id="UP000028194">
    <property type="component" value="Chromosome"/>
</dbReference>
<dbReference type="HOGENOM" id="CLU_807987_0_0_2"/>